<feature type="domain" description="C2H2-type" evidence="12">
    <location>
        <begin position="637"/>
        <end position="664"/>
    </location>
</feature>
<feature type="domain" description="C2H2-type" evidence="12">
    <location>
        <begin position="470"/>
        <end position="497"/>
    </location>
</feature>
<dbReference type="FunFam" id="3.30.160.60:FF:002343">
    <property type="entry name" value="Zinc finger protein 33A"/>
    <property type="match status" value="2"/>
</dbReference>
<accession>A0A3Q0ITQ2</accession>
<dbReference type="Pfam" id="PF13894">
    <property type="entry name" value="zf-C2H2_4"/>
    <property type="match status" value="2"/>
</dbReference>
<keyword evidence="3" id="KW-0677">Repeat</keyword>
<evidence type="ECO:0000259" key="12">
    <source>
        <dbReference type="PROSITE" id="PS50157"/>
    </source>
</evidence>
<feature type="domain" description="C2H2-type" evidence="12">
    <location>
        <begin position="106"/>
        <end position="134"/>
    </location>
</feature>
<name>A0A3Q0ITQ2_DIACI</name>
<feature type="domain" description="C2H2-type" evidence="12">
    <location>
        <begin position="260"/>
        <end position="288"/>
    </location>
</feature>
<feature type="domain" description="C2H2-type" evidence="12">
    <location>
        <begin position="289"/>
        <end position="316"/>
    </location>
</feature>
<dbReference type="InterPro" id="IPR013087">
    <property type="entry name" value="Znf_C2H2_type"/>
</dbReference>
<dbReference type="GO" id="GO:0003677">
    <property type="term" value="F:DNA binding"/>
    <property type="evidence" value="ECO:0007669"/>
    <property type="project" value="UniProtKB-KW"/>
</dbReference>
<dbReference type="Pfam" id="PF00096">
    <property type="entry name" value="zf-C2H2"/>
    <property type="match status" value="6"/>
</dbReference>
<reference evidence="14" key="1">
    <citation type="submission" date="2025-08" db="UniProtKB">
        <authorList>
            <consortium name="RefSeq"/>
        </authorList>
    </citation>
    <scope>IDENTIFICATION</scope>
</reference>
<keyword evidence="4 10" id="KW-0863">Zinc-finger</keyword>
<dbReference type="FunFam" id="3.30.160.60:FF:000446">
    <property type="entry name" value="Zinc finger protein"/>
    <property type="match status" value="1"/>
</dbReference>
<feature type="domain" description="C2H2-type" evidence="12">
    <location>
        <begin position="581"/>
        <end position="608"/>
    </location>
</feature>
<dbReference type="PROSITE" id="PS00028">
    <property type="entry name" value="ZINC_FINGER_C2H2_1"/>
    <property type="match status" value="16"/>
</dbReference>
<dbReference type="AlphaFoldDB" id="A0A3Q0ITQ2"/>
<dbReference type="InterPro" id="IPR050888">
    <property type="entry name" value="ZnF_C2H2-type_TF"/>
</dbReference>
<evidence type="ECO:0000256" key="10">
    <source>
        <dbReference type="PROSITE-ProRule" id="PRU00042"/>
    </source>
</evidence>
<feature type="domain" description="C2H2-type" evidence="12">
    <location>
        <begin position="498"/>
        <end position="525"/>
    </location>
</feature>
<feature type="region of interest" description="Disordered" evidence="11">
    <location>
        <begin position="854"/>
        <end position="914"/>
    </location>
</feature>
<dbReference type="PROSITE" id="PS50157">
    <property type="entry name" value="ZINC_FINGER_C2H2_2"/>
    <property type="match status" value="14"/>
</dbReference>
<dbReference type="GeneID" id="103506959"/>
<keyword evidence="6" id="KW-0805">Transcription regulation</keyword>
<gene>
    <name evidence="14" type="primary">LOC103506959</name>
</gene>
<dbReference type="FunFam" id="3.30.160.60:FF:001485">
    <property type="entry name" value="Krueppel-related zinc finger protein"/>
    <property type="match status" value="2"/>
</dbReference>
<evidence type="ECO:0000256" key="8">
    <source>
        <dbReference type="ARBA" id="ARBA00023163"/>
    </source>
</evidence>
<sequence length="914" mass="105798">MEHAPNGFRCEVCHGYFDSREGLKELLRHMRTLHGIKCNKDTRHLSSVFDNFGRIKMTSYPEYCGPIHVCPFCSLRASSKRFLRRHVFTFHGDTWLLDAPAGPLSYACGQCKRSFWHMRERDVHEMSEHEDVSPLRCHICVRPFLRKVLVNEHIRLSHPEENGMHGCVSYKCRSCDILLADYTSLESHVKTEHNHNTVYRCSHCDLGLKNMKSLRYHIKMQHGKASQTFECELCGRVTYSLRSLNSHRRLKHDSAHRALFKCRLCSDTFETKDERQLHYAKQHVNQNPFICPDCGKGFASKSGLYGHRQVHKVKDQRSERRHFFVNELASLFREEIPLRFQAFCTHDWFYIKLLVGLVMPKFTDEEVLNMSNQERDEVMRDYFNQVIEGKIELETQFEFKLIQRNRAPVDPDKKGEKPYKCTHCDKTFSDKGAYSENCEKPYKCTHCDKTFSDKGACNSHIRVHTGEETCACPFCGQTFSKKQKLKYHVRKHTGEGLLECDICNKTFTNSYALKDHKATHARSAQNFNCIQCGSAFTENRFLNRHLSVVHSDIPCFACEKPYKCTHCDKTFSDKGACEKPYKCTHCDKTFSDKGACNSHIRVHTGEETCACPFCGQTFSKKQKLKYHVRKHTGEGLLECDICNKTFTNSYALKDHKATHARSAQNFNCIQCGSAFTENRFLNRHLSVVHSDIPCFACPFCEKIFSHQKALRTHILIHAGVAYLECASCSIKFVSRTSLHDHLAAEHAISVNHEFYHASFISLEPEQVGLVMPKFTDEEVLNMSNQERDEVMRDYFNQVIEGKIELEKKNCLNLNFVPLFRFSWPVSFSDVSQEDYSEDHDNYDAPSVHETSVINLSLRNPSNPTRRRQNSGHESGGEEMEEEEEEGQMPVEAFVQAEIEESEEEEEREVKTEDE</sequence>
<feature type="domain" description="C2H2-type" evidence="12">
    <location>
        <begin position="442"/>
        <end position="469"/>
    </location>
</feature>
<dbReference type="GO" id="GO:0006355">
    <property type="term" value="P:regulation of DNA-templated transcription"/>
    <property type="evidence" value="ECO:0007669"/>
    <property type="project" value="UniProtKB-ARBA"/>
</dbReference>
<proteinExistence type="predicted"/>
<evidence type="ECO:0000256" key="4">
    <source>
        <dbReference type="ARBA" id="ARBA00022771"/>
    </source>
</evidence>
<evidence type="ECO:0000256" key="7">
    <source>
        <dbReference type="ARBA" id="ARBA00023125"/>
    </source>
</evidence>
<dbReference type="KEGG" id="dci:103506959"/>
<evidence type="ECO:0000256" key="11">
    <source>
        <dbReference type="SAM" id="MobiDB-lite"/>
    </source>
</evidence>
<dbReference type="STRING" id="121845.A0A3Q0ITQ2"/>
<keyword evidence="9" id="KW-0539">Nucleus</keyword>
<feature type="compositionally biased region" description="Polar residues" evidence="11">
    <location>
        <begin position="854"/>
        <end position="863"/>
    </location>
</feature>
<keyword evidence="8" id="KW-0804">Transcription</keyword>
<dbReference type="GO" id="GO:0008270">
    <property type="term" value="F:zinc ion binding"/>
    <property type="evidence" value="ECO:0007669"/>
    <property type="project" value="UniProtKB-KW"/>
</dbReference>
<feature type="domain" description="C2H2-type" evidence="12">
    <location>
        <begin position="695"/>
        <end position="719"/>
    </location>
</feature>
<dbReference type="InterPro" id="IPR036236">
    <property type="entry name" value="Znf_C2H2_sf"/>
</dbReference>
<keyword evidence="2" id="KW-0479">Metal-binding</keyword>
<dbReference type="Gene3D" id="3.30.160.60">
    <property type="entry name" value="Classic Zinc Finger"/>
    <property type="match status" value="13"/>
</dbReference>
<evidence type="ECO:0000256" key="2">
    <source>
        <dbReference type="ARBA" id="ARBA00022723"/>
    </source>
</evidence>
<dbReference type="SUPFAM" id="SSF57667">
    <property type="entry name" value="beta-beta-alpha zinc fingers"/>
    <property type="match status" value="9"/>
</dbReference>
<keyword evidence="13" id="KW-1185">Reference proteome</keyword>
<feature type="domain" description="C2H2-type" evidence="12">
    <location>
        <begin position="527"/>
        <end position="551"/>
    </location>
</feature>
<evidence type="ECO:0000313" key="14">
    <source>
        <dbReference type="RefSeq" id="XP_026677735.1"/>
    </source>
</evidence>
<evidence type="ECO:0000256" key="3">
    <source>
        <dbReference type="ARBA" id="ARBA00022737"/>
    </source>
</evidence>
<dbReference type="Proteomes" id="UP000079169">
    <property type="component" value="Unplaced"/>
</dbReference>
<evidence type="ECO:0000256" key="1">
    <source>
        <dbReference type="ARBA" id="ARBA00004123"/>
    </source>
</evidence>
<feature type="domain" description="C2H2-type" evidence="12">
    <location>
        <begin position="609"/>
        <end position="636"/>
    </location>
</feature>
<dbReference type="PaxDb" id="121845-A0A3Q0ITQ2"/>
<dbReference type="RefSeq" id="XP_026677735.1">
    <property type="nucleotide sequence ID" value="XM_026821934.1"/>
</dbReference>
<organism evidence="13 14">
    <name type="scientific">Diaphorina citri</name>
    <name type="common">Asian citrus psyllid</name>
    <dbReference type="NCBI Taxonomy" id="121845"/>
    <lineage>
        <taxon>Eukaryota</taxon>
        <taxon>Metazoa</taxon>
        <taxon>Ecdysozoa</taxon>
        <taxon>Arthropoda</taxon>
        <taxon>Hexapoda</taxon>
        <taxon>Insecta</taxon>
        <taxon>Pterygota</taxon>
        <taxon>Neoptera</taxon>
        <taxon>Paraneoptera</taxon>
        <taxon>Hemiptera</taxon>
        <taxon>Sternorrhyncha</taxon>
        <taxon>Psylloidea</taxon>
        <taxon>Psyllidae</taxon>
        <taxon>Diaphorininae</taxon>
        <taxon>Diaphorina</taxon>
    </lineage>
</organism>
<feature type="domain" description="C2H2-type" evidence="12">
    <location>
        <begin position="135"/>
        <end position="163"/>
    </location>
</feature>
<evidence type="ECO:0000256" key="5">
    <source>
        <dbReference type="ARBA" id="ARBA00022833"/>
    </source>
</evidence>
<feature type="domain" description="C2H2-type" evidence="12">
    <location>
        <begin position="666"/>
        <end position="690"/>
    </location>
</feature>
<evidence type="ECO:0000256" key="6">
    <source>
        <dbReference type="ARBA" id="ARBA00023015"/>
    </source>
</evidence>
<feature type="compositionally biased region" description="Acidic residues" evidence="11">
    <location>
        <begin position="897"/>
        <end position="906"/>
    </location>
</feature>
<comment type="subcellular location">
    <subcellularLocation>
        <location evidence="1">Nucleus</location>
    </subcellularLocation>
</comment>
<evidence type="ECO:0000256" key="9">
    <source>
        <dbReference type="ARBA" id="ARBA00023242"/>
    </source>
</evidence>
<keyword evidence="5" id="KW-0862">Zinc</keyword>
<protein>
    <submittedName>
        <fullName evidence="14">Zinc finger protein 665-like</fullName>
    </submittedName>
</protein>
<dbReference type="SMART" id="SM00355">
    <property type="entry name" value="ZnF_C2H2"/>
    <property type="match status" value="20"/>
</dbReference>
<feature type="compositionally biased region" description="Acidic residues" evidence="11">
    <location>
        <begin position="876"/>
        <end position="886"/>
    </location>
</feature>
<evidence type="ECO:0000313" key="13">
    <source>
        <dbReference type="Proteomes" id="UP000079169"/>
    </source>
</evidence>
<keyword evidence="7" id="KW-0238">DNA-binding</keyword>
<dbReference type="GO" id="GO:0005634">
    <property type="term" value="C:nucleus"/>
    <property type="evidence" value="ECO:0007669"/>
    <property type="project" value="UniProtKB-SubCell"/>
</dbReference>
<feature type="domain" description="C2H2-type" evidence="12">
    <location>
        <begin position="229"/>
        <end position="257"/>
    </location>
</feature>
<dbReference type="PANTHER" id="PTHR24406">
    <property type="entry name" value="TRANSCRIPTIONAL REPRESSOR CTCFL-RELATED"/>
    <property type="match status" value="1"/>
</dbReference>